<dbReference type="Gene3D" id="3.30.2310.20">
    <property type="entry name" value="RelE-like"/>
    <property type="match status" value="1"/>
</dbReference>
<dbReference type="EMBL" id="FPBZ01000028">
    <property type="protein sequence ID" value="SFU76905.1"/>
    <property type="molecule type" value="Genomic_DNA"/>
</dbReference>
<gene>
    <name evidence="1" type="ORF">SAMN05216417_12812</name>
</gene>
<evidence type="ECO:0000313" key="2">
    <source>
        <dbReference type="Proteomes" id="UP000182649"/>
    </source>
</evidence>
<sequence>MIESFRHKGLKRLYEKSDRSGIGANMVARIEEILTILEAAETIEEADIPGYRLHPLTGNLKGFWSVRVTGNWRIIFRFENGAAQDLDLTDYH</sequence>
<dbReference type="OrthoDB" id="9801102at2"/>
<dbReference type="InterPro" id="IPR007711">
    <property type="entry name" value="HigB-1"/>
</dbReference>
<dbReference type="RefSeq" id="WP_074975995.1">
    <property type="nucleotide sequence ID" value="NZ_FPBZ01000028.1"/>
</dbReference>
<dbReference type="Proteomes" id="UP000182649">
    <property type="component" value="Unassembled WGS sequence"/>
</dbReference>
<organism evidence="1 2">
    <name type="scientific">Nitrosospira multiformis</name>
    <dbReference type="NCBI Taxonomy" id="1231"/>
    <lineage>
        <taxon>Bacteria</taxon>
        <taxon>Pseudomonadati</taxon>
        <taxon>Pseudomonadota</taxon>
        <taxon>Betaproteobacteria</taxon>
        <taxon>Nitrosomonadales</taxon>
        <taxon>Nitrosomonadaceae</taxon>
        <taxon>Nitrosospira</taxon>
    </lineage>
</organism>
<proteinExistence type="predicted"/>
<dbReference type="SUPFAM" id="SSF143011">
    <property type="entry name" value="RelE-like"/>
    <property type="match status" value="1"/>
</dbReference>
<reference evidence="1 2" key="1">
    <citation type="submission" date="2016-10" db="EMBL/GenBank/DDBJ databases">
        <authorList>
            <person name="de Groot N.N."/>
        </authorList>
    </citation>
    <scope>NUCLEOTIDE SEQUENCE [LARGE SCALE GENOMIC DNA]</scope>
    <source>
        <strain evidence="1 2">Nl14</strain>
    </source>
</reference>
<name>A0A1I7IVE2_9PROT</name>
<dbReference type="PANTHER" id="PTHR40266">
    <property type="entry name" value="TOXIN HIGB-1"/>
    <property type="match status" value="1"/>
</dbReference>
<dbReference type="Pfam" id="PF05015">
    <property type="entry name" value="HigB-like_toxin"/>
    <property type="match status" value="1"/>
</dbReference>
<dbReference type="AlphaFoldDB" id="A0A1I7IVE2"/>
<dbReference type="PANTHER" id="PTHR40266:SF2">
    <property type="entry name" value="TOXIN HIGB-1"/>
    <property type="match status" value="1"/>
</dbReference>
<dbReference type="InterPro" id="IPR035093">
    <property type="entry name" value="RelE/ParE_toxin_dom_sf"/>
</dbReference>
<protein>
    <submittedName>
        <fullName evidence="1">Proteic killer suppression protein</fullName>
    </submittedName>
</protein>
<evidence type="ECO:0000313" key="1">
    <source>
        <dbReference type="EMBL" id="SFU76905.1"/>
    </source>
</evidence>
<accession>A0A1I7IVE2</accession>